<protein>
    <recommendedName>
        <fullName evidence="3">glycerol kinase</fullName>
        <ecNumber evidence="3">2.7.1.30</ecNumber>
    </recommendedName>
    <alternativeName>
        <fullName evidence="9">ATP:glycerol 3-phosphotransferase</fullName>
    </alternativeName>
</protein>
<accession>A0A1Y2HZY9</accession>
<organism evidence="13 14">
    <name type="scientific">Catenaria anguillulae PL171</name>
    <dbReference type="NCBI Taxonomy" id="765915"/>
    <lineage>
        <taxon>Eukaryota</taxon>
        <taxon>Fungi</taxon>
        <taxon>Fungi incertae sedis</taxon>
        <taxon>Blastocladiomycota</taxon>
        <taxon>Blastocladiomycetes</taxon>
        <taxon>Blastocladiales</taxon>
        <taxon>Catenariaceae</taxon>
        <taxon>Catenaria</taxon>
    </lineage>
</organism>
<dbReference type="Pfam" id="PF00370">
    <property type="entry name" value="FGGY_N"/>
    <property type="match status" value="1"/>
</dbReference>
<dbReference type="UniPathway" id="UPA00618">
    <property type="reaction ID" value="UER00672"/>
</dbReference>
<feature type="domain" description="Carbohydrate kinase FGGY C-terminal" evidence="12">
    <location>
        <begin position="286"/>
        <end position="476"/>
    </location>
</feature>
<dbReference type="NCBIfam" id="NF000756">
    <property type="entry name" value="PRK00047.1"/>
    <property type="match status" value="1"/>
</dbReference>
<evidence type="ECO:0000256" key="4">
    <source>
        <dbReference type="ARBA" id="ARBA00022679"/>
    </source>
</evidence>
<keyword evidence="4 10" id="KW-0808">Transferase</keyword>
<dbReference type="GO" id="GO:0019563">
    <property type="term" value="P:glycerol catabolic process"/>
    <property type="evidence" value="ECO:0007669"/>
    <property type="project" value="UniProtKB-UniPathway"/>
</dbReference>
<evidence type="ECO:0000256" key="7">
    <source>
        <dbReference type="ARBA" id="ARBA00022798"/>
    </source>
</evidence>
<evidence type="ECO:0000313" key="13">
    <source>
        <dbReference type="EMBL" id="ORZ40059.1"/>
    </source>
</evidence>
<keyword evidence="5" id="KW-0547">Nucleotide-binding</keyword>
<evidence type="ECO:0000256" key="2">
    <source>
        <dbReference type="ARBA" id="ARBA00009156"/>
    </source>
</evidence>
<comment type="pathway">
    <text evidence="1">Polyol metabolism; glycerol degradation via glycerol kinase pathway; sn-glycerol 3-phosphate from glycerol: step 1/1.</text>
</comment>
<evidence type="ECO:0000256" key="6">
    <source>
        <dbReference type="ARBA" id="ARBA00022777"/>
    </source>
</evidence>
<dbReference type="PIRSF" id="PIRSF000538">
    <property type="entry name" value="GlpK"/>
    <property type="match status" value="1"/>
</dbReference>
<evidence type="ECO:0000259" key="11">
    <source>
        <dbReference type="Pfam" id="PF00370"/>
    </source>
</evidence>
<sequence length="539" mass="58110">MPATEPFVAKVYTTTPPADGVYLSAVDQGTTSSRFIVFDTTGAIVAVHQMEFDQIHPHAGWTEHDPKVILDTVETCIEEVVKAMKAKGLDPAMIKSMGVTNQRETTCAWDATTGEPLCNAIVWHDTRPQALVDSLIAKAGGSKDAFADITGLPLNTYFSASKMRWMLDNVDAVKSAAAAGTLRFGTIDAWLLYNLSGGAANGGVYMTDFSNASRTLLMDLRERKWSPKMLDFFGIQEAWLPKIMPSSYVYAHVHGGALAGVPLAGNLGDQQAALVGQKCFAVGEAKNTYGTGCFMLFNTGAEVVPSKHGLLTTAGYDIPKLGAPTYALEGSVAVGGASVKFLRDSLHLIKDTPDVNTYAAQVAHTGGVYFVPAFSGLYAPYWRDDARGVLVGMTTYTDRRHICRAVLECVGFQSYDVLNAMNLDSGKPLAVLKVDGGMTNSDLAMQLQADIAGIPVRRPAMRETTALGAAIAAALATDTITLEQLDKVNAEGTEEFVPKVSQDNRDRRLRKWKKAVERTLDWIDADDVAAAEDEIIVEH</sequence>
<evidence type="ECO:0000256" key="9">
    <source>
        <dbReference type="ARBA" id="ARBA00043149"/>
    </source>
</evidence>
<keyword evidence="7" id="KW-0319">Glycerol metabolism</keyword>
<dbReference type="Proteomes" id="UP000193411">
    <property type="component" value="Unassembled WGS sequence"/>
</dbReference>
<evidence type="ECO:0000256" key="3">
    <source>
        <dbReference type="ARBA" id="ARBA00012099"/>
    </source>
</evidence>
<dbReference type="InterPro" id="IPR042018">
    <property type="entry name" value="GK1-3_metazoan-type"/>
</dbReference>
<dbReference type="STRING" id="765915.A0A1Y2HZY9"/>
<dbReference type="InterPro" id="IPR018484">
    <property type="entry name" value="FGGY_N"/>
</dbReference>
<dbReference type="EC" id="2.7.1.30" evidence="3"/>
<dbReference type="InterPro" id="IPR005999">
    <property type="entry name" value="Glycerol_kin"/>
</dbReference>
<comment type="caution">
    <text evidence="13">The sequence shown here is derived from an EMBL/GenBank/DDBJ whole genome shotgun (WGS) entry which is preliminary data.</text>
</comment>
<dbReference type="GO" id="GO:0005524">
    <property type="term" value="F:ATP binding"/>
    <property type="evidence" value="ECO:0007669"/>
    <property type="project" value="UniProtKB-KW"/>
</dbReference>
<dbReference type="PROSITE" id="PS00933">
    <property type="entry name" value="FGGY_KINASES_1"/>
    <property type="match status" value="1"/>
</dbReference>
<dbReference type="GO" id="GO:0004370">
    <property type="term" value="F:glycerol kinase activity"/>
    <property type="evidence" value="ECO:0007669"/>
    <property type="project" value="UniProtKB-EC"/>
</dbReference>
<evidence type="ECO:0000259" key="12">
    <source>
        <dbReference type="Pfam" id="PF02782"/>
    </source>
</evidence>
<dbReference type="PANTHER" id="PTHR10196">
    <property type="entry name" value="SUGAR KINASE"/>
    <property type="match status" value="1"/>
</dbReference>
<dbReference type="PANTHER" id="PTHR10196:SF69">
    <property type="entry name" value="GLYCEROL KINASE"/>
    <property type="match status" value="1"/>
</dbReference>
<evidence type="ECO:0000256" key="5">
    <source>
        <dbReference type="ARBA" id="ARBA00022741"/>
    </source>
</evidence>
<dbReference type="FunFam" id="3.30.420.40:FF:000108">
    <property type="entry name" value="Glycerol kinase, glycosomal"/>
    <property type="match status" value="1"/>
</dbReference>
<keyword evidence="6 10" id="KW-0418">Kinase</keyword>
<dbReference type="InterPro" id="IPR000577">
    <property type="entry name" value="Carb_kinase_FGGY"/>
</dbReference>
<dbReference type="NCBIfam" id="TIGR01311">
    <property type="entry name" value="glycerol_kin"/>
    <property type="match status" value="1"/>
</dbReference>
<dbReference type="FunFam" id="3.30.420.40:FF:000086">
    <property type="entry name" value="Glycerol kinase"/>
    <property type="match status" value="1"/>
</dbReference>
<name>A0A1Y2HZY9_9FUNG</name>
<comment type="similarity">
    <text evidence="2 10">Belongs to the FGGY kinase family.</text>
</comment>
<dbReference type="GO" id="GO:0005739">
    <property type="term" value="C:mitochondrion"/>
    <property type="evidence" value="ECO:0007669"/>
    <property type="project" value="TreeGrafter"/>
</dbReference>
<dbReference type="CDD" id="cd07792">
    <property type="entry name" value="ASKHA_NBD_FGGY_GK1-3-like"/>
    <property type="match status" value="1"/>
</dbReference>
<evidence type="ECO:0000313" key="14">
    <source>
        <dbReference type="Proteomes" id="UP000193411"/>
    </source>
</evidence>
<dbReference type="EMBL" id="MCFL01000004">
    <property type="protein sequence ID" value="ORZ40059.1"/>
    <property type="molecule type" value="Genomic_DNA"/>
</dbReference>
<keyword evidence="8" id="KW-0067">ATP-binding</keyword>
<dbReference type="InterPro" id="IPR018483">
    <property type="entry name" value="Carb_kinase_FGGY_CS"/>
</dbReference>
<dbReference type="InterPro" id="IPR018485">
    <property type="entry name" value="FGGY_C"/>
</dbReference>
<proteinExistence type="inferred from homology"/>
<evidence type="ECO:0000256" key="8">
    <source>
        <dbReference type="ARBA" id="ARBA00022840"/>
    </source>
</evidence>
<reference evidence="13 14" key="1">
    <citation type="submission" date="2016-07" db="EMBL/GenBank/DDBJ databases">
        <title>Pervasive Adenine N6-methylation of Active Genes in Fungi.</title>
        <authorList>
            <consortium name="DOE Joint Genome Institute"/>
            <person name="Mondo S.J."/>
            <person name="Dannebaum R.O."/>
            <person name="Kuo R.C."/>
            <person name="Labutti K."/>
            <person name="Haridas S."/>
            <person name="Kuo A."/>
            <person name="Salamov A."/>
            <person name="Ahrendt S.R."/>
            <person name="Lipzen A."/>
            <person name="Sullivan W."/>
            <person name="Andreopoulos W.B."/>
            <person name="Clum A."/>
            <person name="Lindquist E."/>
            <person name="Daum C."/>
            <person name="Ramamoorthy G.K."/>
            <person name="Gryganskyi A."/>
            <person name="Culley D."/>
            <person name="Magnuson J.K."/>
            <person name="James T.Y."/>
            <person name="O'Malley M.A."/>
            <person name="Stajich J.E."/>
            <person name="Spatafora J.W."/>
            <person name="Visel A."/>
            <person name="Grigoriev I.V."/>
        </authorList>
    </citation>
    <scope>NUCLEOTIDE SEQUENCE [LARGE SCALE GENOMIC DNA]</scope>
    <source>
        <strain evidence="13 14">PL171</strain>
    </source>
</reference>
<gene>
    <name evidence="13" type="ORF">BCR44DRAFT_61259</name>
</gene>
<evidence type="ECO:0000256" key="1">
    <source>
        <dbReference type="ARBA" id="ARBA00005190"/>
    </source>
</evidence>
<dbReference type="Gene3D" id="3.30.420.40">
    <property type="match status" value="2"/>
</dbReference>
<dbReference type="OrthoDB" id="5422795at2759"/>
<dbReference type="Pfam" id="PF02782">
    <property type="entry name" value="FGGY_C"/>
    <property type="match status" value="1"/>
</dbReference>
<evidence type="ECO:0000256" key="10">
    <source>
        <dbReference type="RuleBase" id="RU003733"/>
    </source>
</evidence>
<keyword evidence="14" id="KW-1185">Reference proteome</keyword>
<dbReference type="InterPro" id="IPR043129">
    <property type="entry name" value="ATPase_NBD"/>
</dbReference>
<feature type="domain" description="Carbohydrate kinase FGGY N-terminal" evidence="11">
    <location>
        <begin position="23"/>
        <end position="276"/>
    </location>
</feature>
<dbReference type="GO" id="GO:0046167">
    <property type="term" value="P:glycerol-3-phosphate biosynthetic process"/>
    <property type="evidence" value="ECO:0007669"/>
    <property type="project" value="TreeGrafter"/>
</dbReference>
<dbReference type="GO" id="GO:0006641">
    <property type="term" value="P:triglyceride metabolic process"/>
    <property type="evidence" value="ECO:0007669"/>
    <property type="project" value="TreeGrafter"/>
</dbReference>
<dbReference type="SUPFAM" id="SSF53067">
    <property type="entry name" value="Actin-like ATPase domain"/>
    <property type="match status" value="2"/>
</dbReference>
<dbReference type="PROSITE" id="PS00445">
    <property type="entry name" value="FGGY_KINASES_2"/>
    <property type="match status" value="1"/>
</dbReference>
<dbReference type="AlphaFoldDB" id="A0A1Y2HZY9"/>